<dbReference type="Pfam" id="PF13432">
    <property type="entry name" value="TPR_16"/>
    <property type="match status" value="1"/>
</dbReference>
<dbReference type="InterPro" id="IPR014162">
    <property type="entry name" value="CpoB_C"/>
</dbReference>
<keyword evidence="1" id="KW-0132">Cell division</keyword>
<sequence length="294" mass="31456">MRPTNSARPARSAVRFSALAALILTTSLGGVAVAQSWSAAQPSADDLRYRLSVIDAEVQQLKAQIGGAGVSSGGGTVPASGDALVRIQRLEAEISRLTGQVEELRFRIDQVSNDSTRRFGDIEFRLTELEGGDISALGQTPPVGGAPATVGTSDPGTQLATTGPEVSVSERSDLDRAIRDVQQGRFDQAEDRLRRFLNDYPRSPLESEAQFWMGESQFVRGAFQEAARSYLGGYEVDRQGPLAARNLVKLGVTLGRLGQVREACLTLNEVSNQFSSDSRAVGEAQAEAQRLGCS</sequence>
<keyword evidence="1" id="KW-0131">Cell cycle</keyword>
<evidence type="ECO:0000256" key="1">
    <source>
        <dbReference type="HAMAP-Rule" id="MF_02066"/>
    </source>
</evidence>
<dbReference type="Proteomes" id="UP000655420">
    <property type="component" value="Unassembled WGS sequence"/>
</dbReference>
<evidence type="ECO:0000313" key="4">
    <source>
        <dbReference type="Proteomes" id="UP000655420"/>
    </source>
</evidence>
<feature type="compositionally biased region" description="Polar residues" evidence="2">
    <location>
        <begin position="150"/>
        <end position="161"/>
    </location>
</feature>
<comment type="function">
    <text evidence="1">Mediates coordination of peptidoglycan synthesis and outer membrane constriction during cell division.</text>
</comment>
<comment type="caution">
    <text evidence="3">The sequence shown here is derived from an EMBL/GenBank/DDBJ whole genome shotgun (WGS) entry which is preliminary data.</text>
</comment>
<protein>
    <recommendedName>
        <fullName evidence="1">Cell division coordinator CpoB</fullName>
    </recommendedName>
</protein>
<keyword evidence="1" id="KW-0574">Periplasm</keyword>
<organism evidence="3 4">
    <name type="scientific">Thermohalobaculum xanthum</name>
    <dbReference type="NCBI Taxonomy" id="2753746"/>
    <lineage>
        <taxon>Bacteria</taxon>
        <taxon>Pseudomonadati</taxon>
        <taxon>Pseudomonadota</taxon>
        <taxon>Alphaproteobacteria</taxon>
        <taxon>Rhodobacterales</taxon>
        <taxon>Paracoccaceae</taxon>
        <taxon>Thermohalobaculum</taxon>
    </lineage>
</organism>
<gene>
    <name evidence="3" type="primary">ybgF</name>
    <name evidence="1" type="synonym">cpoB</name>
    <name evidence="3" type="ORF">H0I76_09130</name>
</gene>
<evidence type="ECO:0000313" key="3">
    <source>
        <dbReference type="EMBL" id="MBK0399351.1"/>
    </source>
</evidence>
<dbReference type="NCBIfam" id="TIGR02795">
    <property type="entry name" value="tol_pal_ybgF"/>
    <property type="match status" value="1"/>
</dbReference>
<keyword evidence="4" id="KW-1185">Reference proteome</keyword>
<keyword evidence="1" id="KW-0732">Signal</keyword>
<dbReference type="InterPro" id="IPR034706">
    <property type="entry name" value="CpoB"/>
</dbReference>
<comment type="similarity">
    <text evidence="1">Belongs to the CpoB family.</text>
</comment>
<dbReference type="AlphaFoldDB" id="A0A8J7M6V4"/>
<keyword evidence="1" id="KW-0175">Coiled coil</keyword>
<dbReference type="EMBL" id="JAEHHL010000005">
    <property type="protein sequence ID" value="MBK0399351.1"/>
    <property type="molecule type" value="Genomic_DNA"/>
</dbReference>
<feature type="region of interest" description="Disordered" evidence="2">
    <location>
        <begin position="143"/>
        <end position="163"/>
    </location>
</feature>
<dbReference type="InterPro" id="IPR011990">
    <property type="entry name" value="TPR-like_helical_dom_sf"/>
</dbReference>
<dbReference type="RefSeq" id="WP_200609549.1">
    <property type="nucleotide sequence ID" value="NZ_JAEHHL010000005.1"/>
</dbReference>
<dbReference type="SUPFAM" id="SSF48452">
    <property type="entry name" value="TPR-like"/>
    <property type="match status" value="1"/>
</dbReference>
<evidence type="ECO:0000256" key="2">
    <source>
        <dbReference type="SAM" id="MobiDB-lite"/>
    </source>
</evidence>
<feature type="coiled-coil region" evidence="1">
    <location>
        <begin position="44"/>
        <end position="114"/>
    </location>
</feature>
<accession>A0A8J7M6V4</accession>
<dbReference type="HAMAP" id="MF_02066">
    <property type="entry name" value="CpoB"/>
    <property type="match status" value="1"/>
</dbReference>
<name>A0A8J7M6V4_9RHOB</name>
<dbReference type="Gene3D" id="1.25.40.10">
    <property type="entry name" value="Tetratricopeptide repeat domain"/>
    <property type="match status" value="1"/>
</dbReference>
<dbReference type="GO" id="GO:0030288">
    <property type="term" value="C:outer membrane-bounded periplasmic space"/>
    <property type="evidence" value="ECO:0007669"/>
    <property type="project" value="UniProtKB-UniRule"/>
</dbReference>
<dbReference type="GO" id="GO:0043093">
    <property type="term" value="P:FtsZ-dependent cytokinesis"/>
    <property type="evidence" value="ECO:0007669"/>
    <property type="project" value="UniProtKB-UniRule"/>
</dbReference>
<reference evidence="3" key="1">
    <citation type="submission" date="2020-12" db="EMBL/GenBank/DDBJ databases">
        <title>Bacterial taxonomy.</title>
        <authorList>
            <person name="Pan X."/>
        </authorList>
    </citation>
    <scope>NUCLEOTIDE SEQUENCE</scope>
    <source>
        <strain evidence="3">M0105</strain>
    </source>
</reference>
<comment type="subcellular location">
    <subcellularLocation>
        <location evidence="1">Periplasm</location>
    </subcellularLocation>
</comment>
<proteinExistence type="inferred from homology"/>